<dbReference type="AlphaFoldDB" id="A5FCN7"/>
<dbReference type="EMBL" id="CP000685">
    <property type="protein sequence ID" value="ABQ07031.1"/>
    <property type="molecule type" value="Genomic_DNA"/>
</dbReference>
<dbReference type="STRING" id="376686.Fjoh_4021"/>
<dbReference type="KEGG" id="fjo:Fjoh_4021"/>
<evidence type="ECO:0000313" key="1">
    <source>
        <dbReference type="EMBL" id="ABQ07031.1"/>
    </source>
</evidence>
<gene>
    <name evidence="1" type="ordered locus">Fjoh_4021</name>
</gene>
<proteinExistence type="predicted"/>
<keyword evidence="2" id="KW-1185">Reference proteome</keyword>
<organism evidence="1 2">
    <name type="scientific">Flavobacterium johnsoniae (strain ATCC 17061 / DSM 2064 / JCM 8514 / BCRC 14874 / CCUG 350202 / NBRC 14942 / NCIMB 11054 / UW101)</name>
    <name type="common">Cytophaga johnsonae</name>
    <dbReference type="NCBI Taxonomy" id="376686"/>
    <lineage>
        <taxon>Bacteria</taxon>
        <taxon>Pseudomonadati</taxon>
        <taxon>Bacteroidota</taxon>
        <taxon>Flavobacteriia</taxon>
        <taxon>Flavobacteriales</taxon>
        <taxon>Flavobacteriaceae</taxon>
        <taxon>Flavobacterium</taxon>
    </lineage>
</organism>
<dbReference type="RefSeq" id="WP_012025997.1">
    <property type="nucleotide sequence ID" value="NC_009441.1"/>
</dbReference>
<dbReference type="eggNOG" id="ENOG5030UPZ">
    <property type="taxonomic scope" value="Bacteria"/>
</dbReference>
<name>A5FCN7_FLAJ1</name>
<sequence>MITANGEKKITIETPAKTEIRKYDKNGVLLDEEIWNKAGIGFPGK</sequence>
<protein>
    <submittedName>
        <fullName evidence="1">Uncharacterized protein</fullName>
    </submittedName>
</protein>
<dbReference type="GeneID" id="51671054"/>
<accession>A5FCN7</accession>
<evidence type="ECO:0000313" key="2">
    <source>
        <dbReference type="Proteomes" id="UP000006694"/>
    </source>
</evidence>
<dbReference type="Proteomes" id="UP000006694">
    <property type="component" value="Chromosome"/>
</dbReference>
<reference evidence="1 2" key="1">
    <citation type="journal article" date="2009" name="Appl. Environ. Microbiol.">
        <title>Novel features of the polysaccharide-digesting gliding bacterium Flavobacterium johnsoniae as revealed by genome sequence analysis.</title>
        <authorList>
            <person name="McBride M.J."/>
            <person name="Xie G."/>
            <person name="Martens E.C."/>
            <person name="Lapidus A."/>
            <person name="Henrissat B."/>
            <person name="Rhodes R.G."/>
            <person name="Goltsman E."/>
            <person name="Wang W."/>
            <person name="Xu J."/>
            <person name="Hunnicutt D.W."/>
            <person name="Staroscik A.M."/>
            <person name="Hoover T.R."/>
            <person name="Cheng Y.Q."/>
            <person name="Stein J.L."/>
        </authorList>
    </citation>
    <scope>NUCLEOTIDE SEQUENCE [LARGE SCALE GENOMIC DNA]</scope>
    <source>
        <strain evidence="2">ATCC 17061 / DSM 2064 / JCM 8514 / BCRC 14874 / CCUG 350202 / NBRC 14942 / NCIMB 11054 / UW101</strain>
    </source>
</reference>
<dbReference type="HOGENOM" id="CLU_3200107_0_0_10"/>